<keyword evidence="4" id="KW-1185">Reference proteome</keyword>
<feature type="domain" description="YcxB-like C-terminal" evidence="2">
    <location>
        <begin position="138"/>
        <end position="192"/>
    </location>
</feature>
<sequence length="204" mass="24170">MEPLINNTKERILTMDDYMDAITLFNKGLKRTPLSRILKLTYIYLFIVFIMIGSRVLKQFHDISFDIIKVQLPSFLLNVLIDDLVIFIVLGVFFVFFLNIWLNRVLINTRKRQYAEFVAYPLLSANCCISFNEKLVFIHSVNNSYTRTTFWSELTFVFKNKNMALLGISKSYYLIVPLDWFDTKELEEQFIHYSKAANNWKEIT</sequence>
<dbReference type="Proteomes" id="UP000242642">
    <property type="component" value="Unassembled WGS sequence"/>
</dbReference>
<dbReference type="STRING" id="1123402.SAMN02583745_01722"/>
<name>A0A1I0CT79_9GAMM</name>
<protein>
    <recommendedName>
        <fullName evidence="2">YcxB-like C-terminal domain-containing protein</fullName>
    </recommendedName>
</protein>
<dbReference type="AlphaFoldDB" id="A0A1I0CT79"/>
<feature type="transmembrane region" description="Helical" evidence="1">
    <location>
        <begin position="37"/>
        <end position="57"/>
    </location>
</feature>
<feature type="transmembrane region" description="Helical" evidence="1">
    <location>
        <begin position="77"/>
        <end position="102"/>
    </location>
</feature>
<proteinExistence type="predicted"/>
<keyword evidence="1" id="KW-0812">Transmembrane</keyword>
<gene>
    <name evidence="3" type="ORF">SAMN02583745_01722</name>
</gene>
<evidence type="ECO:0000313" key="4">
    <source>
        <dbReference type="Proteomes" id="UP000242642"/>
    </source>
</evidence>
<accession>A0A1I0CT79</accession>
<reference evidence="4" key="1">
    <citation type="submission" date="2016-10" db="EMBL/GenBank/DDBJ databases">
        <authorList>
            <person name="Varghese N."/>
            <person name="Submissions S."/>
        </authorList>
    </citation>
    <scope>NUCLEOTIDE SEQUENCE [LARGE SCALE GENOMIC DNA]</scope>
    <source>
        <strain evidence="4">DSM 18579</strain>
    </source>
</reference>
<evidence type="ECO:0000259" key="2">
    <source>
        <dbReference type="Pfam" id="PF14317"/>
    </source>
</evidence>
<dbReference type="Pfam" id="PF14317">
    <property type="entry name" value="YcxB"/>
    <property type="match status" value="1"/>
</dbReference>
<evidence type="ECO:0000313" key="3">
    <source>
        <dbReference type="EMBL" id="SET22801.1"/>
    </source>
</evidence>
<dbReference type="EMBL" id="FOHV01000012">
    <property type="protein sequence ID" value="SET22801.1"/>
    <property type="molecule type" value="Genomic_DNA"/>
</dbReference>
<dbReference type="InterPro" id="IPR025588">
    <property type="entry name" value="YcxB-like_C"/>
</dbReference>
<keyword evidence="1" id="KW-0472">Membrane</keyword>
<keyword evidence="1" id="KW-1133">Transmembrane helix</keyword>
<organism evidence="3 4">
    <name type="scientific">Thorsellia anophelis DSM 18579</name>
    <dbReference type="NCBI Taxonomy" id="1123402"/>
    <lineage>
        <taxon>Bacteria</taxon>
        <taxon>Pseudomonadati</taxon>
        <taxon>Pseudomonadota</taxon>
        <taxon>Gammaproteobacteria</taxon>
        <taxon>Enterobacterales</taxon>
        <taxon>Thorselliaceae</taxon>
        <taxon>Thorsellia</taxon>
    </lineage>
</organism>
<dbReference type="RefSeq" id="WP_143047622.1">
    <property type="nucleotide sequence ID" value="NZ_FOHV01000012.1"/>
</dbReference>
<evidence type="ECO:0000256" key="1">
    <source>
        <dbReference type="SAM" id="Phobius"/>
    </source>
</evidence>